<feature type="compositionally biased region" description="Basic residues" evidence="2">
    <location>
        <begin position="177"/>
        <end position="188"/>
    </location>
</feature>
<dbReference type="Proteomes" id="UP001147782">
    <property type="component" value="Unassembled WGS sequence"/>
</dbReference>
<gene>
    <name evidence="3" type="ORF">N7496_002341</name>
</gene>
<evidence type="ECO:0000256" key="1">
    <source>
        <dbReference type="ARBA" id="ARBA00022679"/>
    </source>
</evidence>
<comment type="caution">
    <text evidence="3">The sequence shown here is derived from an EMBL/GenBank/DDBJ whole genome shotgun (WGS) entry which is preliminary data.</text>
</comment>
<dbReference type="OrthoDB" id="66144at2759"/>
<dbReference type="PANTHER" id="PTHR43861">
    <property type="entry name" value="TRANS-ACONITATE 2-METHYLTRANSFERASE-RELATED"/>
    <property type="match status" value="1"/>
</dbReference>
<name>A0A9W9VF78_9EURO</name>
<reference evidence="3" key="2">
    <citation type="journal article" date="2023" name="IMA Fungus">
        <title>Comparative genomic study of the Penicillium genus elucidates a diverse pangenome and 15 lateral gene transfer events.</title>
        <authorList>
            <person name="Petersen C."/>
            <person name="Sorensen T."/>
            <person name="Nielsen M.R."/>
            <person name="Sondergaard T.E."/>
            <person name="Sorensen J.L."/>
            <person name="Fitzpatrick D.A."/>
            <person name="Frisvad J.C."/>
            <person name="Nielsen K.L."/>
        </authorList>
    </citation>
    <scope>NUCLEOTIDE SEQUENCE</scope>
    <source>
        <strain evidence="3">IBT 29864</strain>
    </source>
</reference>
<keyword evidence="4" id="KW-1185">Reference proteome</keyword>
<feature type="region of interest" description="Disordered" evidence="2">
    <location>
        <begin position="173"/>
        <end position="195"/>
    </location>
</feature>
<protein>
    <recommendedName>
        <fullName evidence="5">Methyltransferase domain-containing protein</fullName>
    </recommendedName>
</protein>
<dbReference type="Gene3D" id="3.40.50.150">
    <property type="entry name" value="Vaccinia Virus protein VP39"/>
    <property type="match status" value="1"/>
</dbReference>
<dbReference type="Pfam" id="PF13489">
    <property type="entry name" value="Methyltransf_23"/>
    <property type="match status" value="1"/>
</dbReference>
<dbReference type="GeneID" id="81434449"/>
<evidence type="ECO:0008006" key="5">
    <source>
        <dbReference type="Google" id="ProtNLM"/>
    </source>
</evidence>
<dbReference type="CDD" id="cd02440">
    <property type="entry name" value="AdoMet_MTases"/>
    <property type="match status" value="1"/>
</dbReference>
<accession>A0A9W9VF78</accession>
<dbReference type="AlphaFoldDB" id="A0A9W9VF78"/>
<evidence type="ECO:0000256" key="2">
    <source>
        <dbReference type="SAM" id="MobiDB-lite"/>
    </source>
</evidence>
<dbReference type="InterPro" id="IPR029063">
    <property type="entry name" value="SAM-dependent_MTases_sf"/>
</dbReference>
<dbReference type="GO" id="GO:0016740">
    <property type="term" value="F:transferase activity"/>
    <property type="evidence" value="ECO:0007669"/>
    <property type="project" value="UniProtKB-KW"/>
</dbReference>
<proteinExistence type="predicted"/>
<dbReference type="EMBL" id="JAPZBS010000002">
    <property type="protein sequence ID" value="KAJ5379913.1"/>
    <property type="molecule type" value="Genomic_DNA"/>
</dbReference>
<evidence type="ECO:0000313" key="4">
    <source>
        <dbReference type="Proteomes" id="UP001147782"/>
    </source>
</evidence>
<sequence>MTEFTEANRAYFDQMATTYQSKFADSMKIIAAQTLKHRLWLSDRWTDTEAGNGQEVKLLEYACGPGIVSMTLAPFLTKVIGIDVSEKMVAEFNRNASTIGLSDKMIGYKADLLAEPAPEEFSGPDYNEFDVVAVSMALHHFQYPGVALQRLASRLKKGGSFLIIDLIPASGHDNGHGHNHGHHGHGHSHAKEGHDFGDAAHTVQTHGFSREDMEKLFKDAGLGAGFDYELIPEQFVFEKGGKTHHKTVFIARAQRI</sequence>
<keyword evidence="1" id="KW-0808">Transferase</keyword>
<dbReference type="RefSeq" id="XP_056557484.1">
    <property type="nucleotide sequence ID" value="XM_056695272.1"/>
</dbReference>
<evidence type="ECO:0000313" key="3">
    <source>
        <dbReference type="EMBL" id="KAJ5379913.1"/>
    </source>
</evidence>
<reference evidence="3" key="1">
    <citation type="submission" date="2022-11" db="EMBL/GenBank/DDBJ databases">
        <authorList>
            <person name="Petersen C."/>
        </authorList>
    </citation>
    <scope>NUCLEOTIDE SEQUENCE</scope>
    <source>
        <strain evidence="3">IBT 29864</strain>
    </source>
</reference>
<organism evidence="3 4">
    <name type="scientific">Penicillium cataractarum</name>
    <dbReference type="NCBI Taxonomy" id="2100454"/>
    <lineage>
        <taxon>Eukaryota</taxon>
        <taxon>Fungi</taxon>
        <taxon>Dikarya</taxon>
        <taxon>Ascomycota</taxon>
        <taxon>Pezizomycotina</taxon>
        <taxon>Eurotiomycetes</taxon>
        <taxon>Eurotiomycetidae</taxon>
        <taxon>Eurotiales</taxon>
        <taxon>Aspergillaceae</taxon>
        <taxon>Penicillium</taxon>
    </lineage>
</organism>
<dbReference type="SUPFAM" id="SSF53335">
    <property type="entry name" value="S-adenosyl-L-methionine-dependent methyltransferases"/>
    <property type="match status" value="1"/>
</dbReference>
<dbReference type="PANTHER" id="PTHR43861:SF3">
    <property type="entry name" value="PUTATIVE (AFU_ORTHOLOGUE AFUA_2G14390)-RELATED"/>
    <property type="match status" value="1"/>
</dbReference>